<dbReference type="EMBL" id="BMAV01003253">
    <property type="protein sequence ID" value="GFY42692.1"/>
    <property type="molecule type" value="Genomic_DNA"/>
</dbReference>
<evidence type="ECO:0000313" key="1">
    <source>
        <dbReference type="EMBL" id="GFY42692.1"/>
    </source>
</evidence>
<comment type="caution">
    <text evidence="1">The sequence shown here is derived from an EMBL/GenBank/DDBJ whole genome shotgun (WGS) entry which is preliminary data.</text>
</comment>
<accession>A0A8X7BU39</accession>
<name>A0A8X7BU39_9ARAC</name>
<reference evidence="1" key="1">
    <citation type="submission" date="2020-08" db="EMBL/GenBank/DDBJ databases">
        <title>Multicomponent nature underlies the extraordinary mechanical properties of spider dragline silk.</title>
        <authorList>
            <person name="Kono N."/>
            <person name="Nakamura H."/>
            <person name="Mori M."/>
            <person name="Yoshida Y."/>
            <person name="Ohtoshi R."/>
            <person name="Malay A.D."/>
            <person name="Moran D.A.P."/>
            <person name="Tomita M."/>
            <person name="Numata K."/>
            <person name="Arakawa K."/>
        </authorList>
    </citation>
    <scope>NUCLEOTIDE SEQUENCE</scope>
</reference>
<keyword evidence="2" id="KW-1185">Reference proteome</keyword>
<organism evidence="1 2">
    <name type="scientific">Trichonephila inaurata madagascariensis</name>
    <dbReference type="NCBI Taxonomy" id="2747483"/>
    <lineage>
        <taxon>Eukaryota</taxon>
        <taxon>Metazoa</taxon>
        <taxon>Ecdysozoa</taxon>
        <taxon>Arthropoda</taxon>
        <taxon>Chelicerata</taxon>
        <taxon>Arachnida</taxon>
        <taxon>Araneae</taxon>
        <taxon>Araneomorphae</taxon>
        <taxon>Entelegynae</taxon>
        <taxon>Araneoidea</taxon>
        <taxon>Nephilidae</taxon>
        <taxon>Trichonephila</taxon>
        <taxon>Trichonephila inaurata</taxon>
    </lineage>
</organism>
<dbReference type="AlphaFoldDB" id="A0A8X7BU39"/>
<evidence type="ECO:0000313" key="2">
    <source>
        <dbReference type="Proteomes" id="UP000886998"/>
    </source>
</evidence>
<gene>
    <name evidence="1" type="ORF">TNIN_413631</name>
</gene>
<dbReference type="Proteomes" id="UP000886998">
    <property type="component" value="Unassembled WGS sequence"/>
</dbReference>
<proteinExistence type="predicted"/>
<protein>
    <submittedName>
        <fullName evidence="1">Uncharacterized protein</fullName>
    </submittedName>
</protein>
<sequence>MCDIEENLILEGISLRKQILLPDCSDGSYFPALALKYIIQKQFSYEKSIVYRGSRPLPQLPEEPDRRNPMADLFLAYPPR</sequence>